<evidence type="ECO:0000256" key="2">
    <source>
        <dbReference type="SAM" id="Phobius"/>
    </source>
</evidence>
<evidence type="ECO:0000256" key="1">
    <source>
        <dbReference type="ARBA" id="ARBA00012528"/>
    </source>
</evidence>
<feature type="transmembrane region" description="Helical" evidence="2">
    <location>
        <begin position="75"/>
        <end position="96"/>
    </location>
</feature>
<dbReference type="SMART" id="SM00267">
    <property type="entry name" value="GGDEF"/>
    <property type="match status" value="1"/>
</dbReference>
<dbReference type="InterPro" id="IPR043128">
    <property type="entry name" value="Rev_trsase/Diguanyl_cyclase"/>
</dbReference>
<feature type="transmembrane region" description="Helical" evidence="2">
    <location>
        <begin position="137"/>
        <end position="155"/>
    </location>
</feature>
<dbReference type="CDD" id="cd01949">
    <property type="entry name" value="GGDEF"/>
    <property type="match status" value="1"/>
</dbReference>
<evidence type="ECO:0000259" key="3">
    <source>
        <dbReference type="PROSITE" id="PS50887"/>
    </source>
</evidence>
<dbReference type="InterPro" id="IPR029787">
    <property type="entry name" value="Nucleotide_cyclase"/>
</dbReference>
<dbReference type="InterPro" id="IPR050469">
    <property type="entry name" value="Diguanylate_Cyclase"/>
</dbReference>
<keyword evidence="2" id="KW-0472">Membrane</keyword>
<dbReference type="Gene3D" id="3.30.70.270">
    <property type="match status" value="1"/>
</dbReference>
<protein>
    <recommendedName>
        <fullName evidence="1">diguanylate cyclase</fullName>
        <ecNumber evidence="1">2.7.7.65</ecNumber>
    </recommendedName>
</protein>
<dbReference type="NCBIfam" id="TIGR00254">
    <property type="entry name" value="GGDEF"/>
    <property type="match status" value="1"/>
</dbReference>
<dbReference type="InterPro" id="IPR007894">
    <property type="entry name" value="MASE2"/>
</dbReference>
<dbReference type="PANTHER" id="PTHR45138:SF24">
    <property type="entry name" value="DIGUANYLATE CYCLASE DGCC-RELATED"/>
    <property type="match status" value="1"/>
</dbReference>
<accession>A0A2S0PFL0</accession>
<dbReference type="AlphaFoldDB" id="A0A2S0PFL0"/>
<sequence length="337" mass="37505">MRFVRRIHRLRTLGLGVGFLCVATTMAGLDASPALWVLLLLNGYAWPHLACQWALRSRSPFAAEYRNLLIDIGLAGFWVVAMRGNIMPSTVIIAMMCMNNIASGGVRLFLYGLVSALAGMLAGAALLGVRLAPQTSIAEALSCLPLLFLYTLVLGKSTYDIAKKLARQSREFEAISQRDGLTGLYNRRHFESLLKQVLDDCRRGGHGASLLLLDLDFFKHINDTHGHQVGDTVLRNFSRLLENHLRQEDIIARYGGEEFVIIINRVDEAGALALTRRIVERVRALQTVDNTLWGCTVSAGLVPYAAHLDDDYDWVRRADHAMYQSKNAGRNRLTLGR</sequence>
<dbReference type="EC" id="2.7.7.65" evidence="1"/>
<name>A0A2S0PFL0_9NEIS</name>
<dbReference type="PANTHER" id="PTHR45138">
    <property type="entry name" value="REGULATORY COMPONENTS OF SENSORY TRANSDUCTION SYSTEM"/>
    <property type="match status" value="1"/>
</dbReference>
<dbReference type="FunFam" id="3.30.70.270:FF:000001">
    <property type="entry name" value="Diguanylate cyclase domain protein"/>
    <property type="match status" value="1"/>
</dbReference>
<keyword evidence="5" id="KW-1185">Reference proteome</keyword>
<dbReference type="Pfam" id="PF00990">
    <property type="entry name" value="GGDEF"/>
    <property type="match status" value="1"/>
</dbReference>
<feature type="transmembrane region" description="Helical" evidence="2">
    <location>
        <begin position="108"/>
        <end position="131"/>
    </location>
</feature>
<evidence type="ECO:0000313" key="5">
    <source>
        <dbReference type="Proteomes" id="UP000244173"/>
    </source>
</evidence>
<dbReference type="EMBL" id="CP028519">
    <property type="protein sequence ID" value="AVY96159.1"/>
    <property type="molecule type" value="Genomic_DNA"/>
</dbReference>
<dbReference type="GO" id="GO:0052621">
    <property type="term" value="F:diguanylate cyclase activity"/>
    <property type="evidence" value="ECO:0007669"/>
    <property type="project" value="UniProtKB-EC"/>
</dbReference>
<evidence type="ECO:0000313" key="4">
    <source>
        <dbReference type="EMBL" id="AVY96159.1"/>
    </source>
</evidence>
<gene>
    <name evidence="4" type="ORF">DAI18_17190</name>
</gene>
<keyword evidence="2" id="KW-1133">Transmembrane helix</keyword>
<dbReference type="GO" id="GO:0005886">
    <property type="term" value="C:plasma membrane"/>
    <property type="evidence" value="ECO:0007669"/>
    <property type="project" value="TreeGrafter"/>
</dbReference>
<dbReference type="STRING" id="1122240.GCA_000620105_01940"/>
<feature type="domain" description="GGDEF" evidence="3">
    <location>
        <begin position="206"/>
        <end position="337"/>
    </location>
</feature>
<dbReference type="GO" id="GO:0043709">
    <property type="term" value="P:cell adhesion involved in single-species biofilm formation"/>
    <property type="evidence" value="ECO:0007669"/>
    <property type="project" value="TreeGrafter"/>
</dbReference>
<dbReference type="GO" id="GO:1902201">
    <property type="term" value="P:negative regulation of bacterial-type flagellum-dependent cell motility"/>
    <property type="evidence" value="ECO:0007669"/>
    <property type="project" value="TreeGrafter"/>
</dbReference>
<dbReference type="SUPFAM" id="SSF55073">
    <property type="entry name" value="Nucleotide cyclase"/>
    <property type="match status" value="1"/>
</dbReference>
<organism evidence="4 5">
    <name type="scientific">Microvirgula aerodenitrificans</name>
    <dbReference type="NCBI Taxonomy" id="57480"/>
    <lineage>
        <taxon>Bacteria</taxon>
        <taxon>Pseudomonadati</taxon>
        <taxon>Pseudomonadota</taxon>
        <taxon>Betaproteobacteria</taxon>
        <taxon>Neisseriales</taxon>
        <taxon>Aquaspirillaceae</taxon>
        <taxon>Microvirgula</taxon>
    </lineage>
</organism>
<keyword evidence="2" id="KW-0812">Transmembrane</keyword>
<dbReference type="KEGG" id="maer:DAI18_17190"/>
<dbReference type="InterPro" id="IPR000160">
    <property type="entry name" value="GGDEF_dom"/>
</dbReference>
<dbReference type="PROSITE" id="PS50887">
    <property type="entry name" value="GGDEF"/>
    <property type="match status" value="1"/>
</dbReference>
<reference evidence="4 5" key="1">
    <citation type="submission" date="2018-04" db="EMBL/GenBank/DDBJ databases">
        <title>Denitrifier Microvirgula.</title>
        <authorList>
            <person name="Anderson E."/>
            <person name="Jang J."/>
            <person name="Ishii S."/>
        </authorList>
    </citation>
    <scope>NUCLEOTIDE SEQUENCE [LARGE SCALE GENOMIC DNA]</scope>
    <source>
        <strain evidence="4 5">BE2.4</strain>
    </source>
</reference>
<dbReference type="OrthoDB" id="9813903at2"/>
<dbReference type="Pfam" id="PF05230">
    <property type="entry name" value="MASE2"/>
    <property type="match status" value="1"/>
</dbReference>
<dbReference type="Proteomes" id="UP000244173">
    <property type="component" value="Chromosome"/>
</dbReference>
<proteinExistence type="predicted"/>